<protein>
    <submittedName>
        <fullName evidence="2">Steroid 5-alpha reductase family enzyme</fullName>
    </submittedName>
</protein>
<feature type="transmembrane region" description="Helical" evidence="1">
    <location>
        <begin position="136"/>
        <end position="153"/>
    </location>
</feature>
<dbReference type="InterPro" id="IPR010721">
    <property type="entry name" value="UstE-like"/>
</dbReference>
<feature type="transmembrane region" description="Helical" evidence="1">
    <location>
        <begin position="6"/>
        <end position="25"/>
    </location>
</feature>
<accession>A0ABS5ACU1</accession>
<reference evidence="2 3" key="1">
    <citation type="submission" date="2021-03" db="EMBL/GenBank/DDBJ databases">
        <title>Sequencing the genomes of 1000 actinobacteria strains.</title>
        <authorList>
            <person name="Klenk H.-P."/>
        </authorList>
    </citation>
    <scope>NUCLEOTIDE SEQUENCE [LARGE SCALE GENOMIC DNA]</scope>
    <source>
        <strain evidence="2 3">DSM 44580</strain>
    </source>
</reference>
<sequence length="265" mass="29365">MILLNLGVSAAVLALLLAGVFALSVTRKRYDIIDCFWGAGFAAVALVTFALSTGQGVLWQRVLVTALTAVWGLRLAWHIGRRNAGQPEDKRYVELMASAKGSPVAHLVRRVYLPQGVVLWFVSLPVQVGQYLTPDLTAFTVLGVLLWLTGFTFEAVGDRQLWRFKADPANRGQVLSTGLWRYTRHPNYFGDAVVWWGLYLLACHSLLGAATLLSPVAMTYFLTMRTGKPLLEKHLTASRPGYADYVRRTSGFFPWPPRKPEGNAS</sequence>
<organism evidence="2 3">
    <name type="scientific">Crossiella equi</name>
    <dbReference type="NCBI Taxonomy" id="130796"/>
    <lineage>
        <taxon>Bacteria</taxon>
        <taxon>Bacillati</taxon>
        <taxon>Actinomycetota</taxon>
        <taxon>Actinomycetes</taxon>
        <taxon>Pseudonocardiales</taxon>
        <taxon>Pseudonocardiaceae</taxon>
        <taxon>Crossiella</taxon>
    </lineage>
</organism>
<gene>
    <name evidence="2" type="ORF">JOF53_002896</name>
</gene>
<feature type="transmembrane region" description="Helical" evidence="1">
    <location>
        <begin position="196"/>
        <end position="223"/>
    </location>
</feature>
<dbReference type="Pfam" id="PF06966">
    <property type="entry name" value="DUF1295"/>
    <property type="match status" value="1"/>
</dbReference>
<evidence type="ECO:0000256" key="1">
    <source>
        <dbReference type="SAM" id="Phobius"/>
    </source>
</evidence>
<proteinExistence type="predicted"/>
<evidence type="ECO:0000313" key="3">
    <source>
        <dbReference type="Proteomes" id="UP001519363"/>
    </source>
</evidence>
<evidence type="ECO:0000313" key="2">
    <source>
        <dbReference type="EMBL" id="MBP2474024.1"/>
    </source>
</evidence>
<keyword evidence="1" id="KW-0812">Transmembrane</keyword>
<comment type="caution">
    <text evidence="2">The sequence shown here is derived from an EMBL/GenBank/DDBJ whole genome shotgun (WGS) entry which is preliminary data.</text>
</comment>
<keyword evidence="1" id="KW-1133">Transmembrane helix</keyword>
<name>A0ABS5ACU1_9PSEU</name>
<dbReference type="Gene3D" id="1.20.120.1630">
    <property type="match status" value="1"/>
</dbReference>
<dbReference type="PANTHER" id="PTHR32251:SF17">
    <property type="entry name" value="STEROID 5-ALPHA REDUCTASE C-TERMINAL DOMAIN-CONTAINING PROTEIN"/>
    <property type="match status" value="1"/>
</dbReference>
<keyword evidence="3" id="KW-1185">Reference proteome</keyword>
<dbReference type="EMBL" id="JAGIOO010000001">
    <property type="protein sequence ID" value="MBP2474024.1"/>
    <property type="molecule type" value="Genomic_DNA"/>
</dbReference>
<dbReference type="PANTHER" id="PTHR32251">
    <property type="entry name" value="3-OXO-5-ALPHA-STEROID 4-DEHYDROGENASE"/>
    <property type="match status" value="1"/>
</dbReference>
<feature type="transmembrane region" description="Helical" evidence="1">
    <location>
        <begin position="32"/>
        <end position="52"/>
    </location>
</feature>
<dbReference type="Proteomes" id="UP001519363">
    <property type="component" value="Unassembled WGS sequence"/>
</dbReference>
<keyword evidence="1" id="KW-0472">Membrane</keyword>
<dbReference type="PROSITE" id="PS50244">
    <property type="entry name" value="S5A_REDUCTASE"/>
    <property type="match status" value="1"/>
</dbReference>
<dbReference type="RefSeq" id="WP_086786778.1">
    <property type="nucleotide sequence ID" value="NZ_JAGIOO010000001.1"/>
</dbReference>